<reference evidence="8" key="2">
    <citation type="journal article" date="2012" name="Fish Shellfish Immunol.">
        <title>Immune gene mining by pyrosequencing in the rockshell, Thais clavigera.</title>
        <authorList>
            <person name="Rhee J.S."/>
            <person name="Kim B.M."/>
            <person name="Jeong C.B."/>
            <person name="Horiguchi T."/>
            <person name="Lee Y.M."/>
            <person name="Kim I.C."/>
            <person name="Lee J.S."/>
        </authorList>
    </citation>
    <scope>NUCLEOTIDE SEQUENCE</scope>
</reference>
<comment type="similarity">
    <text evidence="1">Belongs to the catalase family.</text>
</comment>
<name>H8ZQE9_REICL</name>
<dbReference type="GO" id="GO:0046872">
    <property type="term" value="F:metal ion binding"/>
    <property type="evidence" value="ECO:0007669"/>
    <property type="project" value="UniProtKB-KW"/>
</dbReference>
<accession>H8ZQE9</accession>
<evidence type="ECO:0000256" key="6">
    <source>
        <dbReference type="ARBA" id="ARBA00023004"/>
    </source>
</evidence>
<dbReference type="EMBL" id="JN413220">
    <property type="protein sequence ID" value="AET43962.1"/>
    <property type="molecule type" value="mRNA"/>
</dbReference>
<dbReference type="GO" id="GO:0042542">
    <property type="term" value="P:response to hydrogen peroxide"/>
    <property type="evidence" value="ECO:0007669"/>
    <property type="project" value="TreeGrafter"/>
</dbReference>
<dbReference type="InterPro" id="IPR020835">
    <property type="entry name" value="Catalase_sf"/>
</dbReference>
<keyword evidence="4" id="KW-0479">Metal-binding</keyword>
<evidence type="ECO:0000256" key="5">
    <source>
        <dbReference type="ARBA" id="ARBA00023002"/>
    </source>
</evidence>
<feature type="non-terminal residue" evidence="8">
    <location>
        <position position="1"/>
    </location>
</feature>
<keyword evidence="3" id="KW-0349">Heme</keyword>
<keyword evidence="5" id="KW-0560">Oxidoreductase</keyword>
<dbReference type="AlphaFoldDB" id="H8ZQE9"/>
<feature type="domain" description="Catalase core" evidence="7">
    <location>
        <begin position="1"/>
        <end position="101"/>
    </location>
</feature>
<dbReference type="SUPFAM" id="SSF56634">
    <property type="entry name" value="Heme-dependent catalase-like"/>
    <property type="match status" value="1"/>
</dbReference>
<dbReference type="Gene3D" id="2.40.180.10">
    <property type="entry name" value="Catalase core domain"/>
    <property type="match status" value="1"/>
</dbReference>
<keyword evidence="6" id="KW-0408">Iron</keyword>
<reference evidence="8" key="1">
    <citation type="submission" date="2011-08" db="EMBL/GenBank/DDBJ databases">
        <authorList>
            <person name="Kim B.-M."/>
            <person name="Rhee J.-S."/>
            <person name="Lee J.-S."/>
        </authorList>
    </citation>
    <scope>NUCLEOTIDE SEQUENCE</scope>
</reference>
<evidence type="ECO:0000313" key="8">
    <source>
        <dbReference type="EMBL" id="AET43962.1"/>
    </source>
</evidence>
<dbReference type="GO" id="GO:0005739">
    <property type="term" value="C:mitochondrion"/>
    <property type="evidence" value="ECO:0007669"/>
    <property type="project" value="TreeGrafter"/>
</dbReference>
<dbReference type="GO" id="GO:0042744">
    <property type="term" value="P:hydrogen peroxide catabolic process"/>
    <property type="evidence" value="ECO:0007669"/>
    <property type="project" value="TreeGrafter"/>
</dbReference>
<feature type="non-terminal residue" evidence="8">
    <location>
        <position position="157"/>
    </location>
</feature>
<dbReference type="PANTHER" id="PTHR11465">
    <property type="entry name" value="CATALASE"/>
    <property type="match status" value="1"/>
</dbReference>
<dbReference type="PROSITE" id="PS51402">
    <property type="entry name" value="CATALASE_3"/>
    <property type="match status" value="1"/>
</dbReference>
<organism evidence="8">
    <name type="scientific">Reishia clavigera</name>
    <name type="common">Sea snail</name>
    <name type="synonym">Purpura clavigera</name>
    <dbReference type="NCBI Taxonomy" id="272940"/>
    <lineage>
        <taxon>Eukaryota</taxon>
        <taxon>Metazoa</taxon>
        <taxon>Spiralia</taxon>
        <taxon>Lophotrochozoa</taxon>
        <taxon>Mollusca</taxon>
        <taxon>Gastropoda</taxon>
        <taxon>Caenogastropoda</taxon>
        <taxon>Neogastropoda</taxon>
        <taxon>Muricoidea</taxon>
        <taxon>Muricidae</taxon>
        <taxon>Reishia</taxon>
    </lineage>
</organism>
<dbReference type="GO" id="GO:0005777">
    <property type="term" value="C:peroxisome"/>
    <property type="evidence" value="ECO:0007669"/>
    <property type="project" value="TreeGrafter"/>
</dbReference>
<dbReference type="InterPro" id="IPR011614">
    <property type="entry name" value="Catalase_core"/>
</dbReference>
<evidence type="ECO:0000259" key="7">
    <source>
        <dbReference type="Pfam" id="PF00199"/>
    </source>
</evidence>
<dbReference type="PANTHER" id="PTHR11465:SF9">
    <property type="entry name" value="CATALASE"/>
    <property type="match status" value="1"/>
</dbReference>
<evidence type="ECO:0000256" key="3">
    <source>
        <dbReference type="ARBA" id="ARBA00022617"/>
    </source>
</evidence>
<dbReference type="GO" id="GO:0020037">
    <property type="term" value="F:heme binding"/>
    <property type="evidence" value="ECO:0007669"/>
    <property type="project" value="InterPro"/>
</dbReference>
<dbReference type="Pfam" id="PF00199">
    <property type="entry name" value="Catalase"/>
    <property type="match status" value="1"/>
</dbReference>
<dbReference type="GO" id="GO:0004096">
    <property type="term" value="F:catalase activity"/>
    <property type="evidence" value="ECO:0007669"/>
    <property type="project" value="InterPro"/>
</dbReference>
<sequence>PLIPVGRLVLNRNPKNYFADVEQIAFSPAHMVPGVEASPEQNAAGSACTRTRTLTVTGWAVTTCSSPVNSPLSRPKLPTAIEIGPQCLGDNQGGAPNYYPTASRVPWTTQDVECPFNLTGNVQRYNSADEDNFSQVGIFWSKVLTPAERARLVENLA</sequence>
<evidence type="ECO:0000256" key="4">
    <source>
        <dbReference type="ARBA" id="ARBA00022723"/>
    </source>
</evidence>
<keyword evidence="2" id="KW-0575">Peroxidase</keyword>
<evidence type="ECO:0000256" key="1">
    <source>
        <dbReference type="ARBA" id="ARBA00005329"/>
    </source>
</evidence>
<evidence type="ECO:0000256" key="2">
    <source>
        <dbReference type="ARBA" id="ARBA00022559"/>
    </source>
</evidence>
<dbReference type="InterPro" id="IPR018028">
    <property type="entry name" value="Catalase"/>
</dbReference>
<protein>
    <submittedName>
        <fullName evidence="8">Catalase</fullName>
    </submittedName>
</protein>
<proteinExistence type="evidence at transcript level"/>